<proteinExistence type="predicted"/>
<dbReference type="SMART" id="SM00465">
    <property type="entry name" value="GIYc"/>
    <property type="match status" value="1"/>
</dbReference>
<feature type="region of interest" description="Disordered" evidence="2">
    <location>
        <begin position="1"/>
        <end position="29"/>
    </location>
</feature>
<dbReference type="InterPro" id="IPR000305">
    <property type="entry name" value="GIY-YIG_endonuc"/>
</dbReference>
<evidence type="ECO:0000256" key="1">
    <source>
        <dbReference type="ARBA" id="ARBA00022839"/>
    </source>
</evidence>
<dbReference type="Proteomes" id="UP000078368">
    <property type="component" value="Unassembled WGS sequence"/>
</dbReference>
<dbReference type="GO" id="GO:0006289">
    <property type="term" value="P:nucleotide-excision repair"/>
    <property type="evidence" value="ECO:0007669"/>
    <property type="project" value="InterPro"/>
</dbReference>
<dbReference type="SMART" id="SM00479">
    <property type="entry name" value="EXOIII"/>
    <property type="match status" value="1"/>
</dbReference>
<name>A0A179B1P7_9ACTO</name>
<organism evidence="4 5">
    <name type="scientific">Peptidiphaga gingivicola</name>
    <dbReference type="NCBI Taxonomy" id="2741497"/>
    <lineage>
        <taxon>Bacteria</taxon>
        <taxon>Bacillati</taxon>
        <taxon>Actinomycetota</taxon>
        <taxon>Actinomycetes</taxon>
        <taxon>Actinomycetales</taxon>
        <taxon>Actinomycetaceae</taxon>
        <taxon>Peptidiphaga</taxon>
    </lineage>
</organism>
<dbReference type="GO" id="GO:0004527">
    <property type="term" value="F:exonuclease activity"/>
    <property type="evidence" value="ECO:0007669"/>
    <property type="project" value="UniProtKB-KW"/>
</dbReference>
<dbReference type="OrthoDB" id="9803913at2"/>
<evidence type="ECO:0000313" key="5">
    <source>
        <dbReference type="Proteomes" id="UP000078368"/>
    </source>
</evidence>
<dbReference type="InterPro" id="IPR012337">
    <property type="entry name" value="RNaseH-like_sf"/>
</dbReference>
<dbReference type="Pfam" id="PF00929">
    <property type="entry name" value="RNase_T"/>
    <property type="match status" value="1"/>
</dbReference>
<dbReference type="NCBIfam" id="NF005905">
    <property type="entry name" value="PRK07883.1-3"/>
    <property type="match status" value="1"/>
</dbReference>
<evidence type="ECO:0000259" key="3">
    <source>
        <dbReference type="PROSITE" id="PS50164"/>
    </source>
</evidence>
<comment type="caution">
    <text evidence="4">The sequence shown here is derived from an EMBL/GenBank/DDBJ whole genome shotgun (WGS) entry which is preliminary data.</text>
</comment>
<dbReference type="SUPFAM" id="SSF53098">
    <property type="entry name" value="Ribonuclease H-like"/>
    <property type="match status" value="1"/>
</dbReference>
<dbReference type="PROSITE" id="PS50164">
    <property type="entry name" value="GIY_YIG"/>
    <property type="match status" value="1"/>
</dbReference>
<dbReference type="Gene3D" id="3.30.420.10">
    <property type="entry name" value="Ribonuclease H-like superfamily/Ribonuclease H"/>
    <property type="match status" value="1"/>
</dbReference>
<evidence type="ECO:0000313" key="4">
    <source>
        <dbReference type="EMBL" id="OAP85219.1"/>
    </source>
</evidence>
<dbReference type="PANTHER" id="PTHR30562:SF1">
    <property type="entry name" value="UVRABC SYSTEM PROTEIN C"/>
    <property type="match status" value="1"/>
</dbReference>
<keyword evidence="1" id="KW-0269">Exonuclease</keyword>
<protein>
    <submittedName>
        <fullName evidence="4">DNA polymerase III subunit epsilon</fullName>
    </submittedName>
</protein>
<dbReference type="InterPro" id="IPR035901">
    <property type="entry name" value="GIY-YIG_endonuc_sf"/>
</dbReference>
<dbReference type="GO" id="GO:0009380">
    <property type="term" value="C:excinuclease repair complex"/>
    <property type="evidence" value="ECO:0007669"/>
    <property type="project" value="TreeGrafter"/>
</dbReference>
<keyword evidence="1" id="KW-0540">Nuclease</keyword>
<dbReference type="AlphaFoldDB" id="A0A179B1P7"/>
<reference evidence="4 5" key="1">
    <citation type="submission" date="2016-04" db="EMBL/GenBank/DDBJ databases">
        <title>Peptidophaga gingivicola gen. nov., sp. nov., isolated from human subgingival plaque.</title>
        <authorList>
            <person name="Beall C.J."/>
            <person name="Mokrzan E.M."/>
            <person name="Griffen A.L."/>
            <person name="Leys E.J."/>
        </authorList>
    </citation>
    <scope>NUCLEOTIDE SEQUENCE [LARGE SCALE GENOMIC DNA]</scope>
    <source>
        <strain evidence="4 5">BA112</strain>
    </source>
</reference>
<dbReference type="STRING" id="1823756.A4H34_08900"/>
<dbReference type="RefSeq" id="WP_064231861.1">
    <property type="nucleotide sequence ID" value="NZ_LVZK01000003.1"/>
</dbReference>
<dbReference type="InterPro" id="IPR036397">
    <property type="entry name" value="RNaseH_sf"/>
</dbReference>
<dbReference type="GO" id="GO:0003677">
    <property type="term" value="F:DNA binding"/>
    <property type="evidence" value="ECO:0007669"/>
    <property type="project" value="InterPro"/>
</dbReference>
<accession>A0A179B1P7</accession>
<keyword evidence="1" id="KW-0378">Hydrolase</keyword>
<evidence type="ECO:0000256" key="2">
    <source>
        <dbReference type="SAM" id="MobiDB-lite"/>
    </source>
</evidence>
<dbReference type="Pfam" id="PF01541">
    <property type="entry name" value="GIY-YIG"/>
    <property type="match status" value="1"/>
</dbReference>
<dbReference type="InterPro" id="IPR013520">
    <property type="entry name" value="Ribonucl_H"/>
</dbReference>
<dbReference type="CDD" id="cd10434">
    <property type="entry name" value="GIY-YIG_UvrC_Cho"/>
    <property type="match status" value="1"/>
</dbReference>
<sequence length="589" mass="62703">MSDGRAGARGRTRAPGAHLDLDDGGPAGQLSFDDLGTPLEEVTFVVVDLETTGTKPGPESITEIGAVKVRGGETVGEFSTLVNPGRPIPAFITSLTGITTAMTARAPRIAAVIPSLIEFLCAGPSTVVAAHNARFDVGHLKAAFAGADFTWPSVRVLDTVALARRAFSSDEVPNFKLSTLAGACGATTAPNHRALDDARATVDVLHAMLGRLGPLGVTHLEDLATATDPVPRARRRKARLADGIARSPGVYRFIGPAGDVLYVGSSSNLRARVRQYFTAAETRKRMAEMADLAERAEVDETPTVLEARILELRQIAEFDPPYNRRSRRPDNRPWLALTDEAHPRLKVTASLALEDAAAALGPFGSRKAARQAAELVADDARLRTCTARLPAKPSGRKAPCHLHAMGRCSAPCALPGDPDGPSLAAARSILGGGLDGLWERSMQRLASLAAAERFEQAAVERDRLRCVIDAARRRERILPLLAARQIVGARRDDDGSWDVAVIRWGRLTATGRCPGNADPRELAAELVASASQTDRPAAPGDVASIEETELLAAWLWKPTVRLLSLEGEAPLALPRASAFRFSLPGPDAD</sequence>
<dbReference type="GO" id="GO:0006260">
    <property type="term" value="P:DNA replication"/>
    <property type="evidence" value="ECO:0007669"/>
    <property type="project" value="InterPro"/>
</dbReference>
<dbReference type="InterPro" id="IPR050066">
    <property type="entry name" value="UvrABC_protein_C"/>
</dbReference>
<dbReference type="GO" id="GO:0003887">
    <property type="term" value="F:DNA-directed DNA polymerase activity"/>
    <property type="evidence" value="ECO:0007669"/>
    <property type="project" value="InterPro"/>
</dbReference>
<dbReference type="EMBL" id="LVZK01000003">
    <property type="protein sequence ID" value="OAP85219.1"/>
    <property type="molecule type" value="Genomic_DNA"/>
</dbReference>
<dbReference type="NCBIfam" id="TIGR00573">
    <property type="entry name" value="dnaq"/>
    <property type="match status" value="1"/>
</dbReference>
<dbReference type="FunFam" id="3.30.420.10:FF:000045">
    <property type="entry name" value="3'-5' exonuclease DinG"/>
    <property type="match status" value="1"/>
</dbReference>
<dbReference type="CDD" id="cd06127">
    <property type="entry name" value="DEDDh"/>
    <property type="match status" value="1"/>
</dbReference>
<dbReference type="Gene3D" id="3.40.1440.10">
    <property type="entry name" value="GIY-YIG endonuclease"/>
    <property type="match status" value="1"/>
</dbReference>
<feature type="domain" description="GIY-YIG" evidence="3">
    <location>
        <begin position="246"/>
        <end position="324"/>
    </location>
</feature>
<keyword evidence="5" id="KW-1185">Reference proteome</keyword>
<dbReference type="InterPro" id="IPR006054">
    <property type="entry name" value="DnaQ"/>
</dbReference>
<dbReference type="PANTHER" id="PTHR30562">
    <property type="entry name" value="UVRC/OXIDOREDUCTASE"/>
    <property type="match status" value="1"/>
</dbReference>
<dbReference type="InterPro" id="IPR047296">
    <property type="entry name" value="GIY-YIG_UvrC_Cho"/>
</dbReference>
<dbReference type="NCBIfam" id="NF005907">
    <property type="entry name" value="PRK07883.1-5"/>
    <property type="match status" value="1"/>
</dbReference>
<gene>
    <name evidence="4" type="ORF">A4H34_08900</name>
</gene>
<dbReference type="SUPFAM" id="SSF82771">
    <property type="entry name" value="GIY-YIG endonuclease"/>
    <property type="match status" value="1"/>
</dbReference>